<accession>A0A9D1H4C3</accession>
<dbReference type="InterPro" id="IPR001905">
    <property type="entry name" value="Ammonium_transpt"/>
</dbReference>
<keyword evidence="6 9" id="KW-0472">Membrane</keyword>
<dbReference type="PANTHER" id="PTHR43029">
    <property type="entry name" value="AMMONIUM TRANSPORTER MEP2"/>
    <property type="match status" value="1"/>
</dbReference>
<dbReference type="InterPro" id="IPR018047">
    <property type="entry name" value="Ammonium_transpt_CS"/>
</dbReference>
<keyword evidence="4 9" id="KW-0812">Transmembrane</keyword>
<feature type="domain" description="Ammonium transporter AmtB-like" evidence="10">
    <location>
        <begin position="9"/>
        <end position="408"/>
    </location>
</feature>
<dbReference type="PROSITE" id="PS01219">
    <property type="entry name" value="AMMONIUM_TRANSP"/>
    <property type="match status" value="1"/>
</dbReference>
<feature type="transmembrane region" description="Helical" evidence="9">
    <location>
        <begin position="167"/>
        <end position="185"/>
    </location>
</feature>
<dbReference type="InterPro" id="IPR024041">
    <property type="entry name" value="NH4_transpt_AmtB-like_dom"/>
</dbReference>
<comment type="subcellular location">
    <subcellularLocation>
        <location evidence="9">Cell membrane</location>
        <topology evidence="9">Multi-pass membrane protein</topology>
    </subcellularLocation>
    <subcellularLocation>
        <location evidence="1">Membrane</location>
        <topology evidence="1">Multi-pass membrane protein</topology>
    </subcellularLocation>
</comment>
<dbReference type="GO" id="GO:0005886">
    <property type="term" value="C:plasma membrane"/>
    <property type="evidence" value="ECO:0007669"/>
    <property type="project" value="UniProtKB-SubCell"/>
</dbReference>
<dbReference type="Gene3D" id="1.10.3430.10">
    <property type="entry name" value="Ammonium transporter AmtB like domains"/>
    <property type="match status" value="1"/>
</dbReference>
<evidence type="ECO:0000256" key="8">
    <source>
        <dbReference type="ARBA" id="ARBA00050025"/>
    </source>
</evidence>
<evidence type="ECO:0000256" key="1">
    <source>
        <dbReference type="ARBA" id="ARBA00004141"/>
    </source>
</evidence>
<dbReference type="AlphaFoldDB" id="A0A9D1H4C3"/>
<feature type="transmembrane region" description="Helical" evidence="9">
    <location>
        <begin position="229"/>
        <end position="248"/>
    </location>
</feature>
<dbReference type="SUPFAM" id="SSF111352">
    <property type="entry name" value="Ammonium transporter"/>
    <property type="match status" value="1"/>
</dbReference>
<feature type="transmembrane region" description="Helical" evidence="9">
    <location>
        <begin position="316"/>
        <end position="336"/>
    </location>
</feature>
<protein>
    <recommendedName>
        <fullName evidence="8 9">Ammonium transporter</fullName>
    </recommendedName>
</protein>
<feature type="transmembrane region" description="Helical" evidence="9">
    <location>
        <begin position="284"/>
        <end position="304"/>
    </location>
</feature>
<keyword evidence="7 9" id="KW-0924">Ammonia transport</keyword>
<keyword evidence="3 9" id="KW-0813">Transport</keyword>
<gene>
    <name evidence="11" type="ORF">IAA60_09170</name>
</gene>
<dbReference type="PANTHER" id="PTHR43029:SF10">
    <property type="entry name" value="AMMONIUM TRANSPORTER MEP2"/>
    <property type="match status" value="1"/>
</dbReference>
<dbReference type="Proteomes" id="UP000824165">
    <property type="component" value="Unassembled WGS sequence"/>
</dbReference>
<feature type="transmembrane region" description="Helical" evidence="9">
    <location>
        <begin position="260"/>
        <end position="278"/>
    </location>
</feature>
<feature type="transmembrane region" description="Helical" evidence="9">
    <location>
        <begin position="97"/>
        <end position="116"/>
    </location>
</feature>
<proteinExistence type="inferred from homology"/>
<comment type="caution">
    <text evidence="11">The sequence shown here is derived from an EMBL/GenBank/DDBJ whole genome shotgun (WGS) entry which is preliminary data.</text>
</comment>
<evidence type="ECO:0000313" key="11">
    <source>
        <dbReference type="EMBL" id="HIT86053.1"/>
    </source>
</evidence>
<feature type="transmembrane region" description="Helical" evidence="9">
    <location>
        <begin position="41"/>
        <end position="62"/>
    </location>
</feature>
<feature type="transmembrane region" description="Helical" evidence="9">
    <location>
        <begin position="6"/>
        <end position="29"/>
    </location>
</feature>
<name>A0A9D1H4C3_9FIRM</name>
<keyword evidence="5 9" id="KW-1133">Transmembrane helix</keyword>
<evidence type="ECO:0000259" key="10">
    <source>
        <dbReference type="Pfam" id="PF00909"/>
    </source>
</evidence>
<evidence type="ECO:0000256" key="9">
    <source>
        <dbReference type="RuleBase" id="RU362002"/>
    </source>
</evidence>
<evidence type="ECO:0000256" key="7">
    <source>
        <dbReference type="ARBA" id="ARBA00023177"/>
    </source>
</evidence>
<comment type="similarity">
    <text evidence="2 9">Belongs to the ammonia transporter channel (TC 1.A.11.2) family.</text>
</comment>
<dbReference type="InterPro" id="IPR029020">
    <property type="entry name" value="Ammonium/urea_transptr"/>
</dbReference>
<dbReference type="NCBIfam" id="TIGR00836">
    <property type="entry name" value="amt"/>
    <property type="match status" value="1"/>
</dbReference>
<dbReference type="EMBL" id="DVLU01000099">
    <property type="protein sequence ID" value="HIT86053.1"/>
    <property type="molecule type" value="Genomic_DNA"/>
</dbReference>
<feature type="transmembrane region" description="Helical" evidence="9">
    <location>
        <begin position="128"/>
        <end position="147"/>
    </location>
</feature>
<feature type="transmembrane region" description="Helical" evidence="9">
    <location>
        <begin position="356"/>
        <end position="381"/>
    </location>
</feature>
<feature type="transmembrane region" description="Helical" evidence="9">
    <location>
        <begin position="197"/>
        <end position="217"/>
    </location>
</feature>
<evidence type="ECO:0000256" key="6">
    <source>
        <dbReference type="ARBA" id="ARBA00023136"/>
    </source>
</evidence>
<sequence>MISSGDTGFVLICAALVFFMTPGLSLFYGGLVRRKNVVNTMMSSVFLIGVAIVLWVAVGYSLSFSGNVGGVIGNLDKVFFNGVGMEAGPYSDSIPELAFAAFQMMFAVITPALITGATAGRMKFKAQVIFMVLWSFLVYYPMAHMVWGTDGFLGTGGLHSVDFAGGNVVHISSGVSALILCIFLGKREGYQKRSYRIHNVPMTAFGACVLLFGWFGFNSGSALGANGLAAHAFMTSAAACAAAIVSWMAVEALHNGKPTLIGAATGMVAGLVVITPGAGFVPMWAALVLGIIVSPICYFMISFVKQKLGYDDALDAFGCHGIGGIVGGIGTGLFAMTSINGAAEQNGLVFGDTGLFTAQILSILVTIGVAAAGTLICIFITRLVTPLRVSKKDELLGLDISEHNESAYPSFNGLD</sequence>
<evidence type="ECO:0000256" key="3">
    <source>
        <dbReference type="ARBA" id="ARBA00022448"/>
    </source>
</evidence>
<evidence type="ECO:0000256" key="4">
    <source>
        <dbReference type="ARBA" id="ARBA00022692"/>
    </source>
</evidence>
<organism evidence="11 12">
    <name type="scientific">Candidatus Ornithomonoglobus intestinigallinarum</name>
    <dbReference type="NCBI Taxonomy" id="2840894"/>
    <lineage>
        <taxon>Bacteria</taxon>
        <taxon>Bacillati</taxon>
        <taxon>Bacillota</taxon>
        <taxon>Clostridia</taxon>
        <taxon>Candidatus Ornithomonoglobus</taxon>
    </lineage>
</organism>
<dbReference type="Pfam" id="PF00909">
    <property type="entry name" value="Ammonium_transp"/>
    <property type="match status" value="1"/>
</dbReference>
<reference evidence="11" key="2">
    <citation type="journal article" date="2021" name="PeerJ">
        <title>Extensive microbial diversity within the chicken gut microbiome revealed by metagenomics and culture.</title>
        <authorList>
            <person name="Gilroy R."/>
            <person name="Ravi A."/>
            <person name="Getino M."/>
            <person name="Pursley I."/>
            <person name="Horton D.L."/>
            <person name="Alikhan N.F."/>
            <person name="Baker D."/>
            <person name="Gharbi K."/>
            <person name="Hall N."/>
            <person name="Watson M."/>
            <person name="Adriaenssens E.M."/>
            <person name="Foster-Nyarko E."/>
            <person name="Jarju S."/>
            <person name="Secka A."/>
            <person name="Antonio M."/>
            <person name="Oren A."/>
            <person name="Chaudhuri R.R."/>
            <person name="La Ragione R."/>
            <person name="Hildebrand F."/>
            <person name="Pallen M.J."/>
        </authorList>
    </citation>
    <scope>NUCLEOTIDE SEQUENCE</scope>
    <source>
        <strain evidence="11">CHK181-108</strain>
    </source>
</reference>
<reference evidence="11" key="1">
    <citation type="submission" date="2020-10" db="EMBL/GenBank/DDBJ databases">
        <authorList>
            <person name="Gilroy R."/>
        </authorList>
    </citation>
    <scope>NUCLEOTIDE SEQUENCE</scope>
    <source>
        <strain evidence="11">CHK181-108</strain>
    </source>
</reference>
<evidence type="ECO:0000256" key="5">
    <source>
        <dbReference type="ARBA" id="ARBA00022989"/>
    </source>
</evidence>
<dbReference type="GO" id="GO:0008519">
    <property type="term" value="F:ammonium channel activity"/>
    <property type="evidence" value="ECO:0007669"/>
    <property type="project" value="InterPro"/>
</dbReference>
<evidence type="ECO:0000256" key="2">
    <source>
        <dbReference type="ARBA" id="ARBA00005887"/>
    </source>
</evidence>
<evidence type="ECO:0000313" key="12">
    <source>
        <dbReference type="Proteomes" id="UP000824165"/>
    </source>
</evidence>